<dbReference type="RefSeq" id="WP_090341978.1">
    <property type="nucleotide sequence ID" value="NZ_FNXY01000011.1"/>
</dbReference>
<dbReference type="InterPro" id="IPR050065">
    <property type="entry name" value="GlmU-like"/>
</dbReference>
<accession>A0A1H7AYZ3</accession>
<evidence type="ECO:0000313" key="4">
    <source>
        <dbReference type="EMBL" id="SEJ69824.1"/>
    </source>
</evidence>
<proteinExistence type="predicted"/>
<dbReference type="STRING" id="408657.SAMN04487995_6012"/>
<reference evidence="4 5" key="1">
    <citation type="submission" date="2016-10" db="EMBL/GenBank/DDBJ databases">
        <authorList>
            <person name="de Groot N.N."/>
        </authorList>
    </citation>
    <scope>NUCLEOTIDE SEQUENCE [LARGE SCALE GENOMIC DNA]</scope>
    <source>
        <strain evidence="4 5">DSM 19938</strain>
    </source>
</reference>
<dbReference type="InterPro" id="IPR025877">
    <property type="entry name" value="MobA-like_NTP_Trfase"/>
</dbReference>
<keyword evidence="5" id="KW-1185">Reference proteome</keyword>
<dbReference type="OrthoDB" id="9784180at2"/>
<dbReference type="InterPro" id="IPR029044">
    <property type="entry name" value="Nucleotide-diphossugar_trans"/>
</dbReference>
<dbReference type="PANTHER" id="PTHR43584">
    <property type="entry name" value="NUCLEOTIDYL TRANSFERASE"/>
    <property type="match status" value="1"/>
</dbReference>
<sequence length="238" mass="27523">MNAVILAAGCGSRLNPLTLQYPKPLVNINGTTIVERQIEFLNNIGVDDIYIVVGYMAEQFSFLEHRYNVKLIINPEYKSRSNFYSLYLCAKILSDTWIFEGDVFFTRNFLSCELPTSFFFVGPKRYLQGDGRFVIDQNNKVAEIIPMEWTSEPIENKQNILVPAGVSYWTRDSMKILVDAMKLAEDSGRALSFRSWDYIVIENLTNVELSAKVISERDWFEIDTLFDYKLALEFQLDK</sequence>
<dbReference type="AlphaFoldDB" id="A0A1H7AYZ3"/>
<feature type="domain" description="MobA-like NTP transferase" evidence="3">
    <location>
        <begin position="3"/>
        <end position="95"/>
    </location>
</feature>
<dbReference type="Gene3D" id="3.90.550.10">
    <property type="entry name" value="Spore Coat Polysaccharide Biosynthesis Protein SpsA, Chain A"/>
    <property type="match status" value="1"/>
</dbReference>
<evidence type="ECO:0000256" key="1">
    <source>
        <dbReference type="ARBA" id="ARBA00022679"/>
    </source>
</evidence>
<dbReference type="GO" id="GO:0016779">
    <property type="term" value="F:nucleotidyltransferase activity"/>
    <property type="evidence" value="ECO:0007669"/>
    <property type="project" value="UniProtKB-KW"/>
</dbReference>
<keyword evidence="1 4" id="KW-0808">Transferase</keyword>
<name>A0A1H7AYZ3_9BACT</name>
<evidence type="ECO:0000256" key="2">
    <source>
        <dbReference type="ARBA" id="ARBA00022695"/>
    </source>
</evidence>
<evidence type="ECO:0000259" key="3">
    <source>
        <dbReference type="Pfam" id="PF12804"/>
    </source>
</evidence>
<dbReference type="EMBL" id="FNXY01000011">
    <property type="protein sequence ID" value="SEJ69824.1"/>
    <property type="molecule type" value="Genomic_DNA"/>
</dbReference>
<evidence type="ECO:0000313" key="5">
    <source>
        <dbReference type="Proteomes" id="UP000199532"/>
    </source>
</evidence>
<gene>
    <name evidence="4" type="ORF">SAMN04487995_6012</name>
</gene>
<dbReference type="SUPFAM" id="SSF53448">
    <property type="entry name" value="Nucleotide-diphospho-sugar transferases"/>
    <property type="match status" value="1"/>
</dbReference>
<protein>
    <submittedName>
        <fullName evidence="4">CTP:phosphocholine cytidylyltransferase</fullName>
    </submittedName>
</protein>
<dbReference type="Pfam" id="PF12804">
    <property type="entry name" value="NTP_transf_3"/>
    <property type="match status" value="1"/>
</dbReference>
<dbReference type="Proteomes" id="UP000199532">
    <property type="component" value="Unassembled WGS sequence"/>
</dbReference>
<keyword evidence="2 4" id="KW-0548">Nucleotidyltransferase</keyword>
<organism evidence="4 5">
    <name type="scientific">Dyadobacter koreensis</name>
    <dbReference type="NCBI Taxonomy" id="408657"/>
    <lineage>
        <taxon>Bacteria</taxon>
        <taxon>Pseudomonadati</taxon>
        <taxon>Bacteroidota</taxon>
        <taxon>Cytophagia</taxon>
        <taxon>Cytophagales</taxon>
        <taxon>Spirosomataceae</taxon>
        <taxon>Dyadobacter</taxon>
    </lineage>
</organism>
<dbReference type="CDD" id="cd02523">
    <property type="entry name" value="PC_cytidylyltransferase"/>
    <property type="match status" value="1"/>
</dbReference>
<dbReference type="PANTHER" id="PTHR43584:SF5">
    <property type="entry name" value="PROTEIN LICC"/>
    <property type="match status" value="1"/>
</dbReference>